<gene>
    <name evidence="3" type="ORF">GSPATT00036757001</name>
</gene>
<dbReference type="OrthoDB" id="289394at2759"/>
<dbReference type="InParanoid" id="A0CB07"/>
<dbReference type="EMBL" id="CT868056">
    <property type="protein sequence ID" value="CAK67974.1"/>
    <property type="molecule type" value="Genomic_DNA"/>
</dbReference>
<reference evidence="3 4" key="1">
    <citation type="journal article" date="2006" name="Nature">
        <title>Global trends of whole-genome duplications revealed by the ciliate Paramecium tetraurelia.</title>
        <authorList>
            <consortium name="Genoscope"/>
            <person name="Aury J.-M."/>
            <person name="Jaillon O."/>
            <person name="Duret L."/>
            <person name="Noel B."/>
            <person name="Jubin C."/>
            <person name="Porcel B.M."/>
            <person name="Segurens B."/>
            <person name="Daubin V."/>
            <person name="Anthouard V."/>
            <person name="Aiach N."/>
            <person name="Arnaiz O."/>
            <person name="Billaut A."/>
            <person name="Beisson J."/>
            <person name="Blanc I."/>
            <person name="Bouhouche K."/>
            <person name="Camara F."/>
            <person name="Duharcourt S."/>
            <person name="Guigo R."/>
            <person name="Gogendeau D."/>
            <person name="Katinka M."/>
            <person name="Keller A.-M."/>
            <person name="Kissmehl R."/>
            <person name="Klotz C."/>
            <person name="Koll F."/>
            <person name="Le Moue A."/>
            <person name="Lepere C."/>
            <person name="Malinsky S."/>
            <person name="Nowacki M."/>
            <person name="Nowak J.K."/>
            <person name="Plattner H."/>
            <person name="Poulain J."/>
            <person name="Ruiz F."/>
            <person name="Serrano V."/>
            <person name="Zagulski M."/>
            <person name="Dessen P."/>
            <person name="Betermier M."/>
            <person name="Weissenbach J."/>
            <person name="Scarpelli C."/>
            <person name="Schachter V."/>
            <person name="Sperling L."/>
            <person name="Meyer E."/>
            <person name="Cohen J."/>
            <person name="Wincker P."/>
        </authorList>
    </citation>
    <scope>NUCLEOTIDE SEQUENCE [LARGE SCALE GENOMIC DNA]</scope>
    <source>
        <strain evidence="3 4">Stock d4-2</strain>
    </source>
</reference>
<evidence type="ECO:0000313" key="3">
    <source>
        <dbReference type="EMBL" id="CAK67974.1"/>
    </source>
</evidence>
<evidence type="ECO:0000313" key="4">
    <source>
        <dbReference type="Proteomes" id="UP000000600"/>
    </source>
</evidence>
<feature type="compositionally biased region" description="Polar residues" evidence="1">
    <location>
        <begin position="176"/>
        <end position="191"/>
    </location>
</feature>
<accession>A0CB07</accession>
<name>A0CB07_PARTE</name>
<dbReference type="GeneID" id="5021148"/>
<evidence type="ECO:0000256" key="2">
    <source>
        <dbReference type="SAM" id="Phobius"/>
    </source>
</evidence>
<dbReference type="KEGG" id="ptm:GSPATT00036757001"/>
<dbReference type="RefSeq" id="XP_001435371.1">
    <property type="nucleotide sequence ID" value="XM_001435334.1"/>
</dbReference>
<proteinExistence type="predicted"/>
<sequence>MSLIRENVKNRGKVYRCFAIYNCSRQEFTHVQKRRCNKSYESSYQDVKEQAEKCFSTLSKQLNYKNAYSEWLGILDQHQKCFFMFMLFPQSNIQLVDDALNQIIKLVSTIPNYYHVICQYKQLTSEQLDQLKRTEIRKLIDKLENEYIENEGIMGNPSDDEQAGSKIITFNSFKSNPQSSFRSNIQQQPSKNDTRDLAQTKTTDREYIEFGVYRGFAIYSVKLDKIIFQLRRGSKQAFTQSINNIEKLLKSKSKQPQQNSLFIEQVNSRAEWHGKYHKPDYSIECYYLIMTFQNADPEQCNSTLKLAISRFSKDPNFVQYSLQELNDKYLWDISNMLKSSEKHYEYDQGHLELPSDDEIIPKLDKLKQSTVGITKNYSSFSASKMELIQMQILPRSQLIQLGETELDSPIQTQETILTKLNHFEPKVDDTEDILQYGVIISLVILLIISIYLILQ</sequence>
<evidence type="ECO:0000256" key="1">
    <source>
        <dbReference type="SAM" id="MobiDB-lite"/>
    </source>
</evidence>
<dbReference type="HOGENOM" id="CLU_616057_0_0_1"/>
<keyword evidence="2" id="KW-0472">Membrane</keyword>
<keyword evidence="4" id="KW-1185">Reference proteome</keyword>
<protein>
    <submittedName>
        <fullName evidence="3">Uncharacterized protein</fullName>
    </submittedName>
</protein>
<feature type="transmembrane region" description="Helical" evidence="2">
    <location>
        <begin position="433"/>
        <end position="454"/>
    </location>
</feature>
<keyword evidence="2" id="KW-1133">Transmembrane helix</keyword>
<feature type="region of interest" description="Disordered" evidence="1">
    <location>
        <begin position="176"/>
        <end position="199"/>
    </location>
</feature>
<keyword evidence="2" id="KW-0812">Transmembrane</keyword>
<dbReference type="AlphaFoldDB" id="A0CB07"/>
<dbReference type="OMA" id="PDYSIEC"/>
<organism evidence="3 4">
    <name type="scientific">Paramecium tetraurelia</name>
    <dbReference type="NCBI Taxonomy" id="5888"/>
    <lineage>
        <taxon>Eukaryota</taxon>
        <taxon>Sar</taxon>
        <taxon>Alveolata</taxon>
        <taxon>Ciliophora</taxon>
        <taxon>Intramacronucleata</taxon>
        <taxon>Oligohymenophorea</taxon>
        <taxon>Peniculida</taxon>
        <taxon>Parameciidae</taxon>
        <taxon>Paramecium</taxon>
    </lineage>
</organism>
<dbReference type="Proteomes" id="UP000000600">
    <property type="component" value="Unassembled WGS sequence"/>
</dbReference>